<evidence type="ECO:0000259" key="1">
    <source>
        <dbReference type="Pfam" id="PF08765"/>
    </source>
</evidence>
<gene>
    <name evidence="2" type="ORF">NM948_10675</name>
</gene>
<protein>
    <submittedName>
        <fullName evidence="2">Transcriptional regulator</fullName>
    </submittedName>
</protein>
<accession>A0A9X3UVE1</accession>
<dbReference type="InterPro" id="IPR052411">
    <property type="entry name" value="c-mor_Regulatory_Protein"/>
</dbReference>
<proteinExistence type="predicted"/>
<comment type="caution">
    <text evidence="2">The sequence shown here is derived from an EMBL/GenBank/DDBJ whole genome shotgun (WGS) entry which is preliminary data.</text>
</comment>
<sequence>MTTQNDLFADDHSLIGQLIDQLDHIPQEELKHRWPQSLAEMVDVIACELVRQKIEKEQAQLMASKLAGIIAHYLGGRSTYIPTGETLKDALRDYLIFAKFNGKNIRELCDEFSLSESHIYGIIRQQRGLLKRRYQRELPL</sequence>
<dbReference type="SUPFAM" id="SSF46689">
    <property type="entry name" value="Homeodomain-like"/>
    <property type="match status" value="1"/>
</dbReference>
<feature type="domain" description="Mor transcription activator" evidence="1">
    <location>
        <begin position="33"/>
        <end position="138"/>
    </location>
</feature>
<dbReference type="InterPro" id="IPR014875">
    <property type="entry name" value="Mor_transcription_activator"/>
</dbReference>
<evidence type="ECO:0000313" key="3">
    <source>
        <dbReference type="Proteomes" id="UP001145481"/>
    </source>
</evidence>
<dbReference type="RefSeq" id="WP_195189149.1">
    <property type="nucleotide sequence ID" value="NZ_CP097610.1"/>
</dbReference>
<name>A0A9X3UVE1_PASMD</name>
<dbReference type="PANTHER" id="PTHR37812">
    <property type="entry name" value="MU-LIKE PROPHAGE FLUMU PROTEIN C"/>
    <property type="match status" value="1"/>
</dbReference>
<evidence type="ECO:0000313" key="2">
    <source>
        <dbReference type="EMBL" id="MDA5623996.1"/>
    </source>
</evidence>
<dbReference type="Pfam" id="PF08765">
    <property type="entry name" value="Mor"/>
    <property type="match status" value="1"/>
</dbReference>
<dbReference type="EMBL" id="JANJHC010000030">
    <property type="protein sequence ID" value="MDA5623996.1"/>
    <property type="molecule type" value="Genomic_DNA"/>
</dbReference>
<dbReference type="AlphaFoldDB" id="A0A9X3UVE1"/>
<dbReference type="Gene3D" id="1.10.10.60">
    <property type="entry name" value="Homeodomain-like"/>
    <property type="match status" value="1"/>
</dbReference>
<reference evidence="2" key="1">
    <citation type="submission" date="2022-07" db="EMBL/GenBank/DDBJ databases">
        <title>Genome-based characterization of novel serogroup A variants of Pasteurella multocida.</title>
        <authorList>
            <person name="Prajapati A."/>
            <person name="Yogisharadhya R."/>
            <person name="Mohanty N."/>
            <person name="Chanda M."/>
            <person name="Mendem S.K."/>
            <person name="Siddaramappa S."/>
            <person name="Shivachandra S.B."/>
        </authorList>
    </citation>
    <scope>NUCLEOTIDE SEQUENCE</scope>
    <source>
        <strain evidence="2">NIVEDIPm19</strain>
    </source>
</reference>
<dbReference type="InterPro" id="IPR009057">
    <property type="entry name" value="Homeodomain-like_sf"/>
</dbReference>
<dbReference type="PANTHER" id="PTHR37812:SF1">
    <property type="entry name" value="MU-LIKE PROPHAGE FLUMU PROTEIN C"/>
    <property type="match status" value="1"/>
</dbReference>
<dbReference type="Proteomes" id="UP001145481">
    <property type="component" value="Unassembled WGS sequence"/>
</dbReference>
<organism evidence="2 3">
    <name type="scientific">Pasteurella multocida</name>
    <dbReference type="NCBI Taxonomy" id="747"/>
    <lineage>
        <taxon>Bacteria</taxon>
        <taxon>Pseudomonadati</taxon>
        <taxon>Pseudomonadota</taxon>
        <taxon>Gammaproteobacteria</taxon>
        <taxon>Pasteurellales</taxon>
        <taxon>Pasteurellaceae</taxon>
        <taxon>Pasteurella</taxon>
    </lineage>
</organism>